<dbReference type="SMART" id="SM00347">
    <property type="entry name" value="HTH_MARR"/>
    <property type="match status" value="1"/>
</dbReference>
<dbReference type="Pfam" id="PF01047">
    <property type="entry name" value="MarR"/>
    <property type="match status" value="1"/>
</dbReference>
<organism evidence="2 3">
    <name type="scientific">Amycolatopsis albispora</name>
    <dbReference type="NCBI Taxonomy" id="1804986"/>
    <lineage>
        <taxon>Bacteria</taxon>
        <taxon>Bacillati</taxon>
        <taxon>Actinomycetota</taxon>
        <taxon>Actinomycetes</taxon>
        <taxon>Pseudonocardiales</taxon>
        <taxon>Pseudonocardiaceae</taxon>
        <taxon>Amycolatopsis</taxon>
    </lineage>
</organism>
<dbReference type="InterPro" id="IPR036390">
    <property type="entry name" value="WH_DNA-bd_sf"/>
</dbReference>
<dbReference type="GO" id="GO:0003700">
    <property type="term" value="F:DNA-binding transcription factor activity"/>
    <property type="evidence" value="ECO:0007669"/>
    <property type="project" value="InterPro"/>
</dbReference>
<dbReference type="KEGG" id="aab:A4R43_32195"/>
<proteinExistence type="predicted"/>
<dbReference type="Proteomes" id="UP000250434">
    <property type="component" value="Chromosome"/>
</dbReference>
<dbReference type="PANTHER" id="PTHR33164">
    <property type="entry name" value="TRANSCRIPTIONAL REGULATOR, MARR FAMILY"/>
    <property type="match status" value="1"/>
</dbReference>
<dbReference type="AlphaFoldDB" id="A0A344LER4"/>
<dbReference type="Gene3D" id="1.10.10.10">
    <property type="entry name" value="Winged helix-like DNA-binding domain superfamily/Winged helix DNA-binding domain"/>
    <property type="match status" value="1"/>
</dbReference>
<dbReference type="EMBL" id="CP015163">
    <property type="protein sequence ID" value="AXB46538.1"/>
    <property type="molecule type" value="Genomic_DNA"/>
</dbReference>
<dbReference type="PROSITE" id="PS50995">
    <property type="entry name" value="HTH_MARR_2"/>
    <property type="match status" value="1"/>
</dbReference>
<sequence length="138" mass="15234">MSTFDELIALLLAVADHTSSRMERTLVELSLTAPLAQALYAIDPEQPPPAMKTLAERLRCDRSSVTFLADRLAERGLAQRVPGHRDRRSKALQLTPEGERVRTAMLYAVAEASPLAKLSEADQETLRLLLRRALAAAE</sequence>
<dbReference type="SUPFAM" id="SSF46785">
    <property type="entry name" value="Winged helix' DNA-binding domain"/>
    <property type="match status" value="1"/>
</dbReference>
<evidence type="ECO:0000259" key="1">
    <source>
        <dbReference type="PROSITE" id="PS50995"/>
    </source>
</evidence>
<dbReference type="InterPro" id="IPR036388">
    <property type="entry name" value="WH-like_DNA-bd_sf"/>
</dbReference>
<reference evidence="2 3" key="1">
    <citation type="submission" date="2016-04" db="EMBL/GenBank/DDBJ databases">
        <title>Complete genome sequence and analysis of deep-sea sediment isolate, Amycolatopsis sp. WP1.</title>
        <authorList>
            <person name="Wang H."/>
            <person name="Chen S."/>
            <person name="Wu Q."/>
        </authorList>
    </citation>
    <scope>NUCLEOTIDE SEQUENCE [LARGE SCALE GENOMIC DNA]</scope>
    <source>
        <strain evidence="2 3">WP1</strain>
    </source>
</reference>
<keyword evidence="3" id="KW-1185">Reference proteome</keyword>
<evidence type="ECO:0000313" key="3">
    <source>
        <dbReference type="Proteomes" id="UP000250434"/>
    </source>
</evidence>
<name>A0A344LER4_9PSEU</name>
<dbReference type="OrthoDB" id="4807076at2"/>
<accession>A0A344LER4</accession>
<dbReference type="RefSeq" id="WP_113695599.1">
    <property type="nucleotide sequence ID" value="NZ_CP015163.1"/>
</dbReference>
<dbReference type="PANTHER" id="PTHR33164:SF99">
    <property type="entry name" value="MARR FAMILY REGULATORY PROTEIN"/>
    <property type="match status" value="1"/>
</dbReference>
<protein>
    <recommendedName>
        <fullName evidence="1">HTH marR-type domain-containing protein</fullName>
    </recommendedName>
</protein>
<gene>
    <name evidence="2" type="ORF">A4R43_32195</name>
</gene>
<dbReference type="InterPro" id="IPR039422">
    <property type="entry name" value="MarR/SlyA-like"/>
</dbReference>
<feature type="domain" description="HTH marR-type" evidence="1">
    <location>
        <begin position="4"/>
        <end position="135"/>
    </location>
</feature>
<evidence type="ECO:0000313" key="2">
    <source>
        <dbReference type="EMBL" id="AXB46538.1"/>
    </source>
</evidence>
<dbReference type="GO" id="GO:0006950">
    <property type="term" value="P:response to stress"/>
    <property type="evidence" value="ECO:0007669"/>
    <property type="project" value="TreeGrafter"/>
</dbReference>
<dbReference type="InterPro" id="IPR000835">
    <property type="entry name" value="HTH_MarR-typ"/>
</dbReference>
<dbReference type="PRINTS" id="PR00598">
    <property type="entry name" value="HTHMARR"/>
</dbReference>